<name>A0A0C9UWF3_SPHS4</name>
<gene>
    <name evidence="2" type="ORF">M422DRAFT_269110</name>
</gene>
<feature type="compositionally biased region" description="Acidic residues" evidence="1">
    <location>
        <begin position="114"/>
        <end position="126"/>
    </location>
</feature>
<evidence type="ECO:0000313" key="2">
    <source>
        <dbReference type="EMBL" id="KIJ29455.1"/>
    </source>
</evidence>
<feature type="compositionally biased region" description="Polar residues" evidence="1">
    <location>
        <begin position="1"/>
        <end position="17"/>
    </location>
</feature>
<feature type="region of interest" description="Disordered" evidence="1">
    <location>
        <begin position="1"/>
        <end position="145"/>
    </location>
</feature>
<protein>
    <submittedName>
        <fullName evidence="2">Uncharacterized protein</fullName>
    </submittedName>
</protein>
<evidence type="ECO:0000313" key="3">
    <source>
        <dbReference type="Proteomes" id="UP000054279"/>
    </source>
</evidence>
<accession>A0A0C9UWF3</accession>
<dbReference type="Proteomes" id="UP000054279">
    <property type="component" value="Unassembled WGS sequence"/>
</dbReference>
<feature type="compositionally biased region" description="Basic and acidic residues" evidence="1">
    <location>
        <begin position="80"/>
        <end position="92"/>
    </location>
</feature>
<keyword evidence="3" id="KW-1185">Reference proteome</keyword>
<sequence>MSTRTQAVSCASTTPQPKSDPRFLTAQDQHADHQHRTQSRGLIDSQGQPLGPLPSSTRTRRPMPGMTDASGTPGQPPGDNPRDNDNSDHGESSPHPSCGNSPQGRPGEGAGPPDDSDGGDNDDGDPPADPPPDGDNSADDIRREL</sequence>
<dbReference type="HOGENOM" id="CLU_1788025_0_0_1"/>
<evidence type="ECO:0000256" key="1">
    <source>
        <dbReference type="SAM" id="MobiDB-lite"/>
    </source>
</evidence>
<organism evidence="2 3">
    <name type="scientific">Sphaerobolus stellatus (strain SS14)</name>
    <dbReference type="NCBI Taxonomy" id="990650"/>
    <lineage>
        <taxon>Eukaryota</taxon>
        <taxon>Fungi</taxon>
        <taxon>Dikarya</taxon>
        <taxon>Basidiomycota</taxon>
        <taxon>Agaricomycotina</taxon>
        <taxon>Agaricomycetes</taxon>
        <taxon>Phallomycetidae</taxon>
        <taxon>Geastrales</taxon>
        <taxon>Sphaerobolaceae</taxon>
        <taxon>Sphaerobolus</taxon>
    </lineage>
</organism>
<dbReference type="AlphaFoldDB" id="A0A0C9UWF3"/>
<feature type="compositionally biased region" description="Polar residues" evidence="1">
    <location>
        <begin position="94"/>
        <end position="103"/>
    </location>
</feature>
<dbReference type="EMBL" id="KN837282">
    <property type="protein sequence ID" value="KIJ29455.1"/>
    <property type="molecule type" value="Genomic_DNA"/>
</dbReference>
<proteinExistence type="predicted"/>
<reference evidence="2 3" key="1">
    <citation type="submission" date="2014-06" db="EMBL/GenBank/DDBJ databases">
        <title>Evolutionary Origins and Diversification of the Mycorrhizal Mutualists.</title>
        <authorList>
            <consortium name="DOE Joint Genome Institute"/>
            <consortium name="Mycorrhizal Genomics Consortium"/>
            <person name="Kohler A."/>
            <person name="Kuo A."/>
            <person name="Nagy L.G."/>
            <person name="Floudas D."/>
            <person name="Copeland A."/>
            <person name="Barry K.W."/>
            <person name="Cichocki N."/>
            <person name="Veneault-Fourrey C."/>
            <person name="LaButti K."/>
            <person name="Lindquist E.A."/>
            <person name="Lipzen A."/>
            <person name="Lundell T."/>
            <person name="Morin E."/>
            <person name="Murat C."/>
            <person name="Riley R."/>
            <person name="Ohm R."/>
            <person name="Sun H."/>
            <person name="Tunlid A."/>
            <person name="Henrissat B."/>
            <person name="Grigoriev I.V."/>
            <person name="Hibbett D.S."/>
            <person name="Martin F."/>
        </authorList>
    </citation>
    <scope>NUCLEOTIDE SEQUENCE [LARGE SCALE GENOMIC DNA]</scope>
    <source>
        <strain evidence="2 3">SS14</strain>
    </source>
</reference>